<evidence type="ECO:0000256" key="1">
    <source>
        <dbReference type="SAM" id="Phobius"/>
    </source>
</evidence>
<keyword evidence="2" id="KW-0808">Transferase</keyword>
<evidence type="ECO:0000313" key="2">
    <source>
        <dbReference type="EMBL" id="MBX65385.1"/>
    </source>
</evidence>
<name>A0A2P2QEM2_RHIMU</name>
<dbReference type="EMBL" id="GGEC01084901">
    <property type="protein sequence ID" value="MBX65385.1"/>
    <property type="molecule type" value="Transcribed_RNA"/>
</dbReference>
<reference evidence="2" key="1">
    <citation type="submission" date="2018-02" db="EMBL/GenBank/DDBJ databases">
        <title>Rhizophora mucronata_Transcriptome.</title>
        <authorList>
            <person name="Meera S.P."/>
            <person name="Sreeshan A."/>
            <person name="Augustine A."/>
        </authorList>
    </citation>
    <scope>NUCLEOTIDE SEQUENCE</scope>
    <source>
        <tissue evidence="2">Leaf</tissue>
    </source>
</reference>
<accession>A0A2P2QEM2</accession>
<keyword evidence="1" id="KW-1133">Transmembrane helix</keyword>
<keyword evidence="2" id="KW-0418">Kinase</keyword>
<protein>
    <submittedName>
        <fullName evidence="2">Proline-rich receptor-like protein kinase PERK1</fullName>
    </submittedName>
</protein>
<keyword evidence="1" id="KW-0812">Transmembrane</keyword>
<keyword evidence="1" id="KW-0472">Membrane</keyword>
<sequence length="46" mass="5226">MPSVLELNWCSPFSLVGALYPLLPSCWLSSAVCLNFFKSSLYWLEL</sequence>
<feature type="transmembrane region" description="Helical" evidence="1">
    <location>
        <begin position="12"/>
        <end position="37"/>
    </location>
</feature>
<dbReference type="AlphaFoldDB" id="A0A2P2QEM2"/>
<proteinExistence type="predicted"/>
<keyword evidence="2" id="KW-0675">Receptor</keyword>
<organism evidence="2">
    <name type="scientific">Rhizophora mucronata</name>
    <name type="common">Asiatic mangrove</name>
    <dbReference type="NCBI Taxonomy" id="61149"/>
    <lineage>
        <taxon>Eukaryota</taxon>
        <taxon>Viridiplantae</taxon>
        <taxon>Streptophyta</taxon>
        <taxon>Embryophyta</taxon>
        <taxon>Tracheophyta</taxon>
        <taxon>Spermatophyta</taxon>
        <taxon>Magnoliopsida</taxon>
        <taxon>eudicotyledons</taxon>
        <taxon>Gunneridae</taxon>
        <taxon>Pentapetalae</taxon>
        <taxon>rosids</taxon>
        <taxon>fabids</taxon>
        <taxon>Malpighiales</taxon>
        <taxon>Rhizophoraceae</taxon>
        <taxon>Rhizophora</taxon>
    </lineage>
</organism>
<dbReference type="GO" id="GO:0016301">
    <property type="term" value="F:kinase activity"/>
    <property type="evidence" value="ECO:0007669"/>
    <property type="project" value="UniProtKB-KW"/>
</dbReference>